<dbReference type="InterPro" id="IPR056924">
    <property type="entry name" value="SH3_Tf2-1"/>
</dbReference>
<dbReference type="PANTHER" id="PTHR46148">
    <property type="entry name" value="CHROMO DOMAIN-CONTAINING PROTEIN"/>
    <property type="match status" value="1"/>
</dbReference>
<dbReference type="Proteomes" id="UP000694930">
    <property type="component" value="Chromosome 8"/>
</dbReference>
<keyword evidence="2" id="KW-1185">Reference proteome</keyword>
<sequence length="125" mass="13994">MGKLSPRYVGPYYILQSVGKVAYELAFPAGLDNVDSVLHVSVLKKSLSDPASILSVEGLGVDEYLSYEEVPVEILERQFKRLRNIEIATVKVLRGWPRPIWHPAALIFSALEYLCFDLTGLTLDN</sequence>
<feature type="domain" description="Tf2-1-like SH3-like" evidence="1">
    <location>
        <begin position="2"/>
        <end position="45"/>
    </location>
</feature>
<evidence type="ECO:0000313" key="3">
    <source>
        <dbReference type="RefSeq" id="XP_015084193.1"/>
    </source>
</evidence>
<reference evidence="3" key="2">
    <citation type="submission" date="2025-08" db="UniProtKB">
        <authorList>
            <consortium name="RefSeq"/>
        </authorList>
    </citation>
    <scope>IDENTIFICATION</scope>
</reference>
<dbReference type="GeneID" id="107027574"/>
<dbReference type="RefSeq" id="XP_015084193.1">
    <property type="nucleotide sequence ID" value="XM_015228707.1"/>
</dbReference>
<dbReference type="PANTHER" id="PTHR46148:SF58">
    <property type="entry name" value="RETROTRANSPOSON PROTEIN"/>
    <property type="match status" value="1"/>
</dbReference>
<evidence type="ECO:0000313" key="2">
    <source>
        <dbReference type="Proteomes" id="UP000694930"/>
    </source>
</evidence>
<protein>
    <submittedName>
        <fullName evidence="3">Uncharacterized protein LOC107027574</fullName>
    </submittedName>
</protein>
<proteinExistence type="predicted"/>
<gene>
    <name evidence="3" type="primary">LOC107027574</name>
</gene>
<reference evidence="2" key="1">
    <citation type="journal article" date="2014" name="Nat. Genet.">
        <title>The genome of the stress-tolerant wild tomato species Solanum pennellii.</title>
        <authorList>
            <person name="Bolger A."/>
            <person name="Scossa F."/>
            <person name="Bolger M.E."/>
            <person name="Lanz C."/>
            <person name="Maumus F."/>
            <person name="Tohge T."/>
            <person name="Quesneville H."/>
            <person name="Alseekh S."/>
            <person name="Sorensen I."/>
            <person name="Lichtenstein G."/>
            <person name="Fich E.A."/>
            <person name="Conte M."/>
            <person name="Keller H."/>
            <person name="Schneeberger K."/>
            <person name="Schwacke R."/>
            <person name="Ofner I."/>
            <person name="Vrebalov J."/>
            <person name="Xu Y."/>
            <person name="Osorio S."/>
            <person name="Aflitos S.A."/>
            <person name="Schijlen E."/>
            <person name="Jimenez-Gomez J.M."/>
            <person name="Ryngajllo M."/>
            <person name="Kimura S."/>
            <person name="Kumar R."/>
            <person name="Koenig D."/>
            <person name="Headland L.R."/>
            <person name="Maloof J.N."/>
            <person name="Sinha N."/>
            <person name="van Ham R.C."/>
            <person name="Lankhorst R.K."/>
            <person name="Mao L."/>
            <person name="Vogel A."/>
            <person name="Arsova B."/>
            <person name="Panstruga R."/>
            <person name="Fei Z."/>
            <person name="Rose J.K."/>
            <person name="Zamir D."/>
            <person name="Carrari F."/>
            <person name="Giovannoni J.J."/>
            <person name="Weigel D."/>
            <person name="Usadel B."/>
            <person name="Fernie A.R."/>
        </authorList>
    </citation>
    <scope>NUCLEOTIDE SEQUENCE [LARGE SCALE GENOMIC DNA]</scope>
    <source>
        <strain evidence="2">cv. LA0716</strain>
    </source>
</reference>
<name>A0ABM1HE48_SOLPN</name>
<dbReference type="Pfam" id="PF24626">
    <property type="entry name" value="SH3_Tf2-1"/>
    <property type="match status" value="1"/>
</dbReference>
<accession>A0ABM1HE48</accession>
<organism evidence="2 3">
    <name type="scientific">Solanum pennellii</name>
    <name type="common">Tomato</name>
    <name type="synonym">Lycopersicon pennellii</name>
    <dbReference type="NCBI Taxonomy" id="28526"/>
    <lineage>
        <taxon>Eukaryota</taxon>
        <taxon>Viridiplantae</taxon>
        <taxon>Streptophyta</taxon>
        <taxon>Embryophyta</taxon>
        <taxon>Tracheophyta</taxon>
        <taxon>Spermatophyta</taxon>
        <taxon>Magnoliopsida</taxon>
        <taxon>eudicotyledons</taxon>
        <taxon>Gunneridae</taxon>
        <taxon>Pentapetalae</taxon>
        <taxon>asterids</taxon>
        <taxon>lamiids</taxon>
        <taxon>Solanales</taxon>
        <taxon>Solanaceae</taxon>
        <taxon>Solanoideae</taxon>
        <taxon>Solaneae</taxon>
        <taxon>Solanum</taxon>
        <taxon>Solanum subgen. Lycopersicon</taxon>
    </lineage>
</organism>
<evidence type="ECO:0000259" key="1">
    <source>
        <dbReference type="Pfam" id="PF24626"/>
    </source>
</evidence>